<evidence type="ECO:0000259" key="4">
    <source>
        <dbReference type="PROSITE" id="PS51203"/>
    </source>
</evidence>
<accession>A0A9P1I5X5</accession>
<dbReference type="CDD" id="cd06466">
    <property type="entry name" value="p23_CS_SGT1_like"/>
    <property type="match status" value="1"/>
</dbReference>
<evidence type="ECO:0000313" key="7">
    <source>
        <dbReference type="Proteomes" id="UP001152747"/>
    </source>
</evidence>
<dbReference type="AlphaFoldDB" id="A0A9P1I5X5"/>
<gene>
    <name evidence="6" type="ORF">CAMP_LOCUS1308</name>
</gene>
<dbReference type="InterPro" id="IPR039790">
    <property type="entry name" value="CHRD1"/>
</dbReference>
<dbReference type="InterPro" id="IPR007052">
    <property type="entry name" value="CS_dom"/>
</dbReference>
<dbReference type="PROSITE" id="PS51203">
    <property type="entry name" value="CS"/>
    <property type="match status" value="1"/>
</dbReference>
<dbReference type="Pfam" id="PF04968">
    <property type="entry name" value="CHORD"/>
    <property type="match status" value="2"/>
</dbReference>
<feature type="domain" description="CS" evidence="4">
    <location>
        <begin position="221"/>
        <end position="311"/>
    </location>
</feature>
<evidence type="ECO:0000259" key="5">
    <source>
        <dbReference type="PROSITE" id="PS51401"/>
    </source>
</evidence>
<comment type="caution">
    <text evidence="6">The sequence shown here is derived from an EMBL/GenBank/DDBJ whole genome shotgun (WGS) entry which is preliminary data.</text>
</comment>
<reference evidence="6" key="1">
    <citation type="submission" date="2022-11" db="EMBL/GenBank/DDBJ databases">
        <authorList>
            <person name="Kikuchi T."/>
        </authorList>
    </citation>
    <scope>NUCLEOTIDE SEQUENCE</scope>
    <source>
        <strain evidence="6">PS1010</strain>
    </source>
</reference>
<feature type="domain" description="CHORD" evidence="5">
    <location>
        <begin position="8"/>
        <end position="67"/>
    </location>
</feature>
<dbReference type="OrthoDB" id="10261079at2759"/>
<evidence type="ECO:0000313" key="6">
    <source>
        <dbReference type="EMBL" id="CAI5438671.1"/>
    </source>
</evidence>
<dbReference type="PROSITE" id="PS51401">
    <property type="entry name" value="CHORD"/>
    <property type="match status" value="2"/>
</dbReference>
<dbReference type="Proteomes" id="UP001152747">
    <property type="component" value="Unassembled WGS sequence"/>
</dbReference>
<dbReference type="Gene3D" id="4.10.1130.20">
    <property type="match status" value="2"/>
</dbReference>
<evidence type="ECO:0000256" key="2">
    <source>
        <dbReference type="ARBA" id="ARBA00022737"/>
    </source>
</evidence>
<name>A0A9P1I5X5_9PELO</name>
<dbReference type="InterPro" id="IPR007051">
    <property type="entry name" value="CHORD_dom"/>
</dbReference>
<evidence type="ECO:0000256" key="1">
    <source>
        <dbReference type="ARBA" id="ARBA00022723"/>
    </source>
</evidence>
<dbReference type="SUPFAM" id="SSF49764">
    <property type="entry name" value="HSP20-like chaperones"/>
    <property type="match status" value="1"/>
</dbReference>
<proteinExistence type="predicted"/>
<keyword evidence="1" id="KW-0479">Metal-binding</keyword>
<sequence length="326" mass="36723">MTDNLLQCYNKGCGKKFSENENGQEACSYHPGPPYFHDAYKIWNCCNKKSTDFGTWLSYPGCARGKHNPEKPVDIVKVAAVKEIRPEKEEDVIVWKGLNKSAKKENIENSGNKERPLVDLKFETTPSAEAAIEKFLNESKDAANSGEFSIGAACKNNGCDKTYDGSNSIPGDCQNHPGEAIFHEGMKYWSCCNKKTSNFGAFLEQVGCTKSEHRWRPNEIVSKVREDWFSSNGFVTVNIYCRGTIGKESRLQTDGHVLKANLVHGFGTKETALEYDLWDEVIVEESRAVIGERKVEIVLKQKYSTGWPRLKFDPELDEPKKEQSEA</sequence>
<dbReference type="Gene3D" id="2.60.40.790">
    <property type="match status" value="1"/>
</dbReference>
<keyword evidence="7" id="KW-1185">Reference proteome</keyword>
<protein>
    <submittedName>
        <fullName evidence="6">Uncharacterized protein</fullName>
    </submittedName>
</protein>
<organism evidence="6 7">
    <name type="scientific">Caenorhabditis angaria</name>
    <dbReference type="NCBI Taxonomy" id="860376"/>
    <lineage>
        <taxon>Eukaryota</taxon>
        <taxon>Metazoa</taxon>
        <taxon>Ecdysozoa</taxon>
        <taxon>Nematoda</taxon>
        <taxon>Chromadorea</taxon>
        <taxon>Rhabditida</taxon>
        <taxon>Rhabditina</taxon>
        <taxon>Rhabditomorpha</taxon>
        <taxon>Rhabditoidea</taxon>
        <taxon>Rhabditidae</taxon>
        <taxon>Peloderinae</taxon>
        <taxon>Caenorhabditis</taxon>
    </lineage>
</organism>
<feature type="domain" description="CHORD" evidence="5">
    <location>
        <begin position="154"/>
        <end position="213"/>
    </location>
</feature>
<dbReference type="InterPro" id="IPR008978">
    <property type="entry name" value="HSP20-like_chaperone"/>
</dbReference>
<dbReference type="Pfam" id="PF04969">
    <property type="entry name" value="CS"/>
    <property type="match status" value="1"/>
</dbReference>
<dbReference type="PANTHER" id="PTHR46983">
    <property type="entry name" value="CYSTEINE AND HISTIDINE-RICH DOMAIN-CONTAINING PROTEIN 1"/>
    <property type="match status" value="1"/>
</dbReference>
<keyword evidence="2" id="KW-0677">Repeat</keyword>
<dbReference type="PANTHER" id="PTHR46983:SF3">
    <property type="entry name" value="CHPADIPLOID STATE MAINTENANCE PROTEIN CHPA"/>
    <property type="match status" value="1"/>
</dbReference>
<evidence type="ECO:0000256" key="3">
    <source>
        <dbReference type="ARBA" id="ARBA00022833"/>
    </source>
</evidence>
<keyword evidence="3" id="KW-0862">Zinc</keyword>
<dbReference type="EMBL" id="CANHGI010000001">
    <property type="protein sequence ID" value="CAI5438671.1"/>
    <property type="molecule type" value="Genomic_DNA"/>
</dbReference>
<dbReference type="GO" id="GO:0046872">
    <property type="term" value="F:metal ion binding"/>
    <property type="evidence" value="ECO:0007669"/>
    <property type="project" value="UniProtKB-KW"/>
</dbReference>